<comment type="caution">
    <text evidence="1">The sequence shown here is derived from an EMBL/GenBank/DDBJ whole genome shotgun (WGS) entry which is preliminary data.</text>
</comment>
<dbReference type="Proteomes" id="UP000320772">
    <property type="component" value="Unassembled WGS sequence"/>
</dbReference>
<keyword evidence="2" id="KW-1185">Reference proteome</keyword>
<organism evidence="1 2">
    <name type="scientific">Gluconobacter roseus NBRC 3990</name>
    <dbReference type="NCBI Taxonomy" id="1307950"/>
    <lineage>
        <taxon>Bacteria</taxon>
        <taxon>Pseudomonadati</taxon>
        <taxon>Pseudomonadota</taxon>
        <taxon>Alphaproteobacteria</taxon>
        <taxon>Acetobacterales</taxon>
        <taxon>Acetobacteraceae</taxon>
        <taxon>Gluconobacter</taxon>
    </lineage>
</organism>
<dbReference type="STRING" id="586239.AD943_08890"/>
<sequence length="85" mass="9265">MVRTLDTGAYMPLGTELYTSEQLAEAVAAERERCAKLCEDKAHTIVQEQGSLPDFETGEVTLGELSQEAFEAFENAAEAIRSPAK</sequence>
<reference evidence="1 2" key="1">
    <citation type="submission" date="2019-06" db="EMBL/GenBank/DDBJ databases">
        <title>Whole genome shotgun sequence of Gluconobacter roseus NBRC 3990.</title>
        <authorList>
            <person name="Hosoyama A."/>
            <person name="Uohara A."/>
            <person name="Ohji S."/>
            <person name="Ichikawa N."/>
        </authorList>
    </citation>
    <scope>NUCLEOTIDE SEQUENCE [LARGE SCALE GENOMIC DNA]</scope>
    <source>
        <strain evidence="1 2">NBRC 3990</strain>
    </source>
</reference>
<dbReference type="AlphaFoldDB" id="A0A4Y3M9F6"/>
<protein>
    <submittedName>
        <fullName evidence="1">Uncharacterized protein</fullName>
    </submittedName>
</protein>
<gene>
    <name evidence="1" type="ORF">GRO01_14770</name>
</gene>
<name>A0A4Y3M9F6_9PROT</name>
<evidence type="ECO:0000313" key="1">
    <source>
        <dbReference type="EMBL" id="GEB03901.1"/>
    </source>
</evidence>
<accession>A0A4Y3M9F6</accession>
<proteinExistence type="predicted"/>
<evidence type="ECO:0000313" key="2">
    <source>
        <dbReference type="Proteomes" id="UP000320772"/>
    </source>
</evidence>
<dbReference type="EMBL" id="BJLY01000002">
    <property type="protein sequence ID" value="GEB03901.1"/>
    <property type="molecule type" value="Genomic_DNA"/>
</dbReference>